<evidence type="ECO:0000313" key="2">
    <source>
        <dbReference type="EMBL" id="CPR21700.1"/>
    </source>
</evidence>
<sequence length="113" mass="12487">MAEWFKAPVLKTGVGSRPPWVRIPPPPPLLYNVAAFLGAFHFHEYTANAQCLRSGQSANSLQLREWRTGLLAQHQSIDLRGSVGRGRETPIYLPQSHGRRETGCRGLLQSAGP</sequence>
<dbReference type="Proteomes" id="UP000033187">
    <property type="component" value="Chromosome 1"/>
</dbReference>
<dbReference type="KEGG" id="fil:BN1229_v1_2749"/>
<evidence type="ECO:0000313" key="3">
    <source>
        <dbReference type="Proteomes" id="UP000033187"/>
    </source>
</evidence>
<reference evidence="3" key="1">
    <citation type="submission" date="2015-02" db="EMBL/GenBank/DDBJ databases">
        <authorList>
            <person name="Chooi Y.-H."/>
        </authorList>
    </citation>
    <scope>NUCLEOTIDE SEQUENCE [LARGE SCALE GENOMIC DNA]</scope>
    <source>
        <strain evidence="3">strain Y</strain>
    </source>
</reference>
<dbReference type="AntiFam" id="ANF00015">
    <property type="entry name" value="tRNA translation"/>
</dbReference>
<dbReference type="AlphaFoldDB" id="A0A0D6JJA4"/>
<proteinExistence type="predicted"/>
<evidence type="ECO:0000256" key="1">
    <source>
        <dbReference type="SAM" id="MobiDB-lite"/>
    </source>
</evidence>
<protein>
    <submittedName>
        <fullName evidence="2">Uncharacterized protein</fullName>
    </submittedName>
</protein>
<accession>A0A0D6JJA4</accession>
<organism evidence="2 3">
    <name type="scientific">Candidatus Filomicrobium marinum</name>
    <dbReference type="NCBI Taxonomy" id="1608628"/>
    <lineage>
        <taxon>Bacteria</taxon>
        <taxon>Pseudomonadati</taxon>
        <taxon>Pseudomonadota</taxon>
        <taxon>Alphaproteobacteria</taxon>
        <taxon>Hyphomicrobiales</taxon>
        <taxon>Hyphomicrobiaceae</taxon>
        <taxon>Filomicrobium</taxon>
    </lineage>
</organism>
<dbReference type="EMBL" id="LN829119">
    <property type="protein sequence ID" value="CPR21700.1"/>
    <property type="molecule type" value="Genomic_DNA"/>
</dbReference>
<name>A0A0D6JJA4_9HYPH</name>
<feature type="region of interest" description="Disordered" evidence="1">
    <location>
        <begin position="88"/>
        <end position="113"/>
    </location>
</feature>
<keyword evidence="3" id="KW-1185">Reference proteome</keyword>
<gene>
    <name evidence="2" type="ORF">YBN1229_v1_3163</name>
</gene>
<dbReference type="KEGG" id="fiy:BN1229_v1_3163"/>